<name>F2JIE4_CELLD</name>
<dbReference type="HOGENOM" id="CLU_090635_1_1_9"/>
<proteinExistence type="predicted"/>
<keyword evidence="1" id="KW-0378">Hydrolase</keyword>
<dbReference type="PANTHER" id="PTHR38659:SF2">
    <property type="entry name" value="HDIG DOMAIN PROTEIN"/>
    <property type="match status" value="1"/>
</dbReference>
<protein>
    <submittedName>
        <fullName evidence="1">Metal dependent phosphohydrolase</fullName>
    </submittedName>
</protein>
<dbReference type="eggNOG" id="COG2316">
    <property type="taxonomic scope" value="Bacteria"/>
</dbReference>
<dbReference type="PANTHER" id="PTHR38659">
    <property type="entry name" value="METAL-DEPENDENT PHOSPHOHYDROLASE"/>
    <property type="match status" value="1"/>
</dbReference>
<sequence>MITREEAWNLLTEYNKEAFHLEHAEIVELTMKYFARKLGYGEEETFWGIVGLLHDLDFEQYPEEHCIKEQEIMRAHGIDERIIHATASHGYGITVDIKPEHEMEKVLYAVDELTGLIGAVVLMRPSKSIQDLELKSVKKKFKSKGFAAGCSREVIERGAEMLGWTLDELIEQTIKALKTFQD</sequence>
<dbReference type="SUPFAM" id="SSF109604">
    <property type="entry name" value="HD-domain/PDEase-like"/>
    <property type="match status" value="1"/>
</dbReference>
<dbReference type="EMBL" id="CP002582">
    <property type="protein sequence ID" value="ADZ84310.1"/>
    <property type="molecule type" value="Genomic_DNA"/>
</dbReference>
<evidence type="ECO:0000313" key="2">
    <source>
        <dbReference type="Proteomes" id="UP000008467"/>
    </source>
</evidence>
<dbReference type="KEGG" id="cle:Clole_2608"/>
<organism evidence="1 2">
    <name type="scientific">Cellulosilyticum lentocellum (strain ATCC 49066 / DSM 5427 / NCIMB 11756 / RHM5)</name>
    <name type="common">Clostridium lentocellum</name>
    <dbReference type="NCBI Taxonomy" id="642492"/>
    <lineage>
        <taxon>Bacteria</taxon>
        <taxon>Bacillati</taxon>
        <taxon>Bacillota</taxon>
        <taxon>Clostridia</taxon>
        <taxon>Lachnospirales</taxon>
        <taxon>Cellulosilyticaceae</taxon>
        <taxon>Cellulosilyticum</taxon>
    </lineage>
</organism>
<keyword evidence="2" id="KW-1185">Reference proteome</keyword>
<evidence type="ECO:0000313" key="1">
    <source>
        <dbReference type="EMBL" id="ADZ84310.1"/>
    </source>
</evidence>
<dbReference type="Proteomes" id="UP000008467">
    <property type="component" value="Chromosome"/>
</dbReference>
<gene>
    <name evidence="1" type="ordered locus">Clole_2608</name>
</gene>
<accession>F2JIE4</accession>
<dbReference type="Gene3D" id="1.10.3210.10">
    <property type="entry name" value="Hypothetical protein af1432"/>
    <property type="match status" value="1"/>
</dbReference>
<dbReference type="GO" id="GO:0016787">
    <property type="term" value="F:hydrolase activity"/>
    <property type="evidence" value="ECO:0007669"/>
    <property type="project" value="UniProtKB-KW"/>
</dbReference>
<dbReference type="RefSeq" id="WP_013657603.1">
    <property type="nucleotide sequence ID" value="NC_015275.1"/>
</dbReference>
<dbReference type="STRING" id="642492.Clole_2608"/>
<dbReference type="AlphaFoldDB" id="F2JIE4"/>
<reference evidence="1 2" key="1">
    <citation type="journal article" date="2011" name="J. Bacteriol.">
        <title>Complete genome sequence of the cellulose-degrading bacterium Cellulosilyticum lentocellum.</title>
        <authorList>
            <consortium name="US DOE Joint Genome Institute"/>
            <person name="Miller D.A."/>
            <person name="Suen G."/>
            <person name="Bruce D."/>
            <person name="Copeland A."/>
            <person name="Cheng J.F."/>
            <person name="Detter C."/>
            <person name="Goodwin L.A."/>
            <person name="Han C.S."/>
            <person name="Hauser L.J."/>
            <person name="Land M.L."/>
            <person name="Lapidus A."/>
            <person name="Lucas S."/>
            <person name="Meincke L."/>
            <person name="Pitluck S."/>
            <person name="Tapia R."/>
            <person name="Teshima H."/>
            <person name="Woyke T."/>
            <person name="Fox B.G."/>
            <person name="Angert E.R."/>
            <person name="Currie C.R."/>
        </authorList>
    </citation>
    <scope>NUCLEOTIDE SEQUENCE [LARGE SCALE GENOMIC DNA]</scope>
    <source>
        <strain evidence="2">ATCC 49066 / DSM 5427 / NCIMB 11756 / RHM5</strain>
    </source>
</reference>